<dbReference type="Proteomes" id="UP000824540">
    <property type="component" value="Unassembled WGS sequence"/>
</dbReference>
<comment type="caution">
    <text evidence="1">The sequence shown here is derived from an EMBL/GenBank/DDBJ whole genome shotgun (WGS) entry which is preliminary data.</text>
</comment>
<evidence type="ECO:0000313" key="1">
    <source>
        <dbReference type="EMBL" id="KAG9334843.1"/>
    </source>
</evidence>
<dbReference type="AlphaFoldDB" id="A0A8T2N3R8"/>
<reference evidence="1" key="1">
    <citation type="thesis" date="2021" institute="BYU ScholarsArchive" country="Provo, UT, USA">
        <title>Applications of and Algorithms for Genome Assembly and Genomic Analyses with an Emphasis on Marine Teleosts.</title>
        <authorList>
            <person name="Pickett B.D."/>
        </authorList>
    </citation>
    <scope>NUCLEOTIDE SEQUENCE</scope>
    <source>
        <strain evidence="1">HI-2016</strain>
    </source>
</reference>
<dbReference type="EMBL" id="JAFBMS010000136">
    <property type="protein sequence ID" value="KAG9334843.1"/>
    <property type="molecule type" value="Genomic_DNA"/>
</dbReference>
<protein>
    <submittedName>
        <fullName evidence="1">Uncharacterized protein</fullName>
    </submittedName>
</protein>
<name>A0A8T2N3R8_9TELE</name>
<proteinExistence type="predicted"/>
<organism evidence="1 2">
    <name type="scientific">Albula glossodonta</name>
    <name type="common">roundjaw bonefish</name>
    <dbReference type="NCBI Taxonomy" id="121402"/>
    <lineage>
        <taxon>Eukaryota</taxon>
        <taxon>Metazoa</taxon>
        <taxon>Chordata</taxon>
        <taxon>Craniata</taxon>
        <taxon>Vertebrata</taxon>
        <taxon>Euteleostomi</taxon>
        <taxon>Actinopterygii</taxon>
        <taxon>Neopterygii</taxon>
        <taxon>Teleostei</taxon>
        <taxon>Albuliformes</taxon>
        <taxon>Albulidae</taxon>
        <taxon>Albula</taxon>
    </lineage>
</organism>
<sequence>MEIHLNLATDTSAQPVILQQKLAEECAEALSFGPPELEAVGASAVIAAPESCPVKSSALTSHQASCFLDRQGSVQPAGLMVWPPRCHWLGQLYPHSSDAHSQERVMKPREIAKECKTLLRQTMLRARRLAQGGPWWCVFFSCPCGISWVLTEHVREVQLLTTPRFSQGEGLRQSYVKYSQQDRGLMDAALCNVLSSRLSKAAV</sequence>
<accession>A0A8T2N3R8</accession>
<gene>
    <name evidence="1" type="ORF">JZ751_006412</name>
</gene>
<evidence type="ECO:0000313" key="2">
    <source>
        <dbReference type="Proteomes" id="UP000824540"/>
    </source>
</evidence>
<keyword evidence="2" id="KW-1185">Reference proteome</keyword>